<organism evidence="5 6">
    <name type="scientific">Saccharopolyspora phatthalungensis</name>
    <dbReference type="NCBI Taxonomy" id="664693"/>
    <lineage>
        <taxon>Bacteria</taxon>
        <taxon>Bacillati</taxon>
        <taxon>Actinomycetota</taxon>
        <taxon>Actinomycetes</taxon>
        <taxon>Pseudonocardiales</taxon>
        <taxon>Pseudonocardiaceae</taxon>
        <taxon>Saccharopolyspora</taxon>
    </lineage>
</organism>
<dbReference type="GO" id="GO:0016813">
    <property type="term" value="F:hydrolase activity, acting on carbon-nitrogen (but not peptide) bonds, in linear amidines"/>
    <property type="evidence" value="ECO:0007669"/>
    <property type="project" value="InterPro"/>
</dbReference>
<evidence type="ECO:0000256" key="4">
    <source>
        <dbReference type="PIRSR" id="PIRSR001235-2"/>
    </source>
</evidence>
<evidence type="ECO:0000313" key="5">
    <source>
        <dbReference type="EMBL" id="MBB5155217.1"/>
    </source>
</evidence>
<dbReference type="NCBIfam" id="NF006770">
    <property type="entry name" value="PRK09290.1-4"/>
    <property type="match status" value="1"/>
</dbReference>
<feature type="binding site" evidence="3">
    <location>
        <position position="373"/>
    </location>
    <ligand>
        <name>Zn(2+)</name>
        <dbReference type="ChEBI" id="CHEBI:29105"/>
        <label>2</label>
    </ligand>
</feature>
<dbReference type="PANTHER" id="PTHR32494:SF5">
    <property type="entry name" value="ALLANTOATE AMIDOHYDROLASE"/>
    <property type="match status" value="1"/>
</dbReference>
<dbReference type="GO" id="GO:0046872">
    <property type="term" value="F:metal ion binding"/>
    <property type="evidence" value="ECO:0007669"/>
    <property type="project" value="UniProtKB-KW"/>
</dbReference>
<dbReference type="SUPFAM" id="SSF53187">
    <property type="entry name" value="Zn-dependent exopeptidases"/>
    <property type="match status" value="1"/>
</dbReference>
<dbReference type="GO" id="GO:0050538">
    <property type="term" value="F:N-carbamoyl-L-amino-acid hydrolase activity"/>
    <property type="evidence" value="ECO:0007669"/>
    <property type="project" value="UniProtKB-EC"/>
</dbReference>
<comment type="caution">
    <text evidence="5">The sequence shown here is derived from an EMBL/GenBank/DDBJ whole genome shotgun (WGS) entry which is preliminary data.</text>
</comment>
<feature type="binding site" evidence="4">
    <location>
        <position position="283"/>
    </location>
    <ligand>
        <name>allantoate</name>
        <dbReference type="ChEBI" id="CHEBI:17536"/>
    </ligand>
</feature>
<evidence type="ECO:0000256" key="3">
    <source>
        <dbReference type="PIRSR" id="PIRSR001235-1"/>
    </source>
</evidence>
<feature type="binding site" evidence="3">
    <location>
        <position position="186"/>
    </location>
    <ligand>
        <name>Zn(2+)</name>
        <dbReference type="ChEBI" id="CHEBI:29105"/>
        <label>1</label>
    </ligand>
</feature>
<feature type="binding site" evidence="3">
    <location>
        <position position="121"/>
    </location>
    <ligand>
        <name>Zn(2+)</name>
        <dbReference type="ChEBI" id="CHEBI:29105"/>
        <label>2</label>
    </ligand>
</feature>
<dbReference type="SUPFAM" id="SSF55031">
    <property type="entry name" value="Bacterial exopeptidase dimerisation domain"/>
    <property type="match status" value="1"/>
</dbReference>
<evidence type="ECO:0000256" key="2">
    <source>
        <dbReference type="ARBA" id="ARBA00022801"/>
    </source>
</evidence>
<dbReference type="Proteomes" id="UP000584374">
    <property type="component" value="Unassembled WGS sequence"/>
</dbReference>
<comment type="cofactor">
    <cofactor evidence="3">
        <name>Zn(2+)</name>
        <dbReference type="ChEBI" id="CHEBI:29105"/>
    </cofactor>
    <text evidence="3">Binds 2 Zn(2+) ions per subunit.</text>
</comment>
<comment type="similarity">
    <text evidence="1">Belongs to the peptidase M20 family.</text>
</comment>
<feature type="binding site" evidence="3">
    <location>
        <position position="86"/>
    </location>
    <ligand>
        <name>Zn(2+)</name>
        <dbReference type="ChEBI" id="CHEBI:29105"/>
        <label>1</label>
    </ligand>
</feature>
<proteinExistence type="inferred from homology"/>
<evidence type="ECO:0000256" key="1">
    <source>
        <dbReference type="ARBA" id="ARBA00006153"/>
    </source>
</evidence>
<gene>
    <name evidence="5" type="ORF">BJ970_002751</name>
</gene>
<name>A0A840Q5I4_9PSEU</name>
<keyword evidence="6" id="KW-1185">Reference proteome</keyword>
<dbReference type="NCBIfam" id="TIGR01879">
    <property type="entry name" value="hydantase"/>
    <property type="match status" value="1"/>
</dbReference>
<evidence type="ECO:0000313" key="6">
    <source>
        <dbReference type="Proteomes" id="UP000584374"/>
    </source>
</evidence>
<accession>A0A840Q5I4</accession>
<dbReference type="RefSeq" id="WP_184726594.1">
    <property type="nucleotide sequence ID" value="NZ_JACHIW010000001.1"/>
</dbReference>
<dbReference type="InterPro" id="IPR010158">
    <property type="entry name" value="Amidase_Cbmase"/>
</dbReference>
<feature type="binding site" evidence="4">
    <location>
        <position position="270"/>
    </location>
    <ligand>
        <name>allantoate</name>
        <dbReference type="ChEBI" id="CHEBI:17536"/>
    </ligand>
</feature>
<dbReference type="Pfam" id="PF01546">
    <property type="entry name" value="Peptidase_M20"/>
    <property type="match status" value="1"/>
</dbReference>
<keyword evidence="2 5" id="KW-0378">Hydrolase</keyword>
<dbReference type="PIRSF" id="PIRSF001235">
    <property type="entry name" value="Amidase_carbamoylase"/>
    <property type="match status" value="1"/>
</dbReference>
<reference evidence="5 6" key="1">
    <citation type="submission" date="2020-08" db="EMBL/GenBank/DDBJ databases">
        <title>Sequencing the genomes of 1000 actinobacteria strains.</title>
        <authorList>
            <person name="Klenk H.-P."/>
        </authorList>
    </citation>
    <scope>NUCLEOTIDE SEQUENCE [LARGE SCALE GENOMIC DNA]</scope>
    <source>
        <strain evidence="5 6">DSM 45584</strain>
    </source>
</reference>
<dbReference type="Gene3D" id="3.30.70.360">
    <property type="match status" value="1"/>
</dbReference>
<dbReference type="AlphaFoldDB" id="A0A840Q5I4"/>
<dbReference type="Gene3D" id="3.40.630.10">
    <property type="entry name" value="Zn peptidases"/>
    <property type="match status" value="1"/>
</dbReference>
<dbReference type="InterPro" id="IPR036264">
    <property type="entry name" value="Bact_exopeptidase_dim_dom"/>
</dbReference>
<protein>
    <submittedName>
        <fullName evidence="5">N-carbamoyl-L-amino-acid hydrolase</fullName>
        <ecNumber evidence="5">3.5.1.87</ecNumber>
    </submittedName>
</protein>
<sequence length="400" mass="41972">MAGPNELLAALDGVGADRRRGGYSRHVFDDAERELREWFVEQAEARDLRTTTDQNANVWAWWGDPGEGAVVTGSHLDSVPGGGAFDGPLGVVSALSSVDLLRANGFTPRKPLAVVVFAEEEGGRFGVPCLGSRLLTGTIDADRAGALRDPSGVTFAEAMRSSGADPARIGRDEAALRRIGQFVELHVEQGRGLIDLDRPVAVASSILAHGRWRFRFSGQGNHAGATLISDRRDPMLPASQLVLEARRIAAGVEGGRATVGRLVPNPGGTNVIASAVDVWLDARSPGDRPTRSIVEDLSGAAAKFAAAEGCELDVTEESYADTVHFDAALRDRLSGLLDDAPALPTGAGHDAGILAAEVPTAMLFVRNPTGISHAPEEHAEPEDCDSGAHALAKCLAHLAG</sequence>
<feature type="binding site" evidence="3">
    <location>
        <position position="75"/>
    </location>
    <ligand>
        <name>Zn(2+)</name>
        <dbReference type="ChEBI" id="CHEBI:29105"/>
        <label>1</label>
    </ligand>
</feature>
<dbReference type="PANTHER" id="PTHR32494">
    <property type="entry name" value="ALLANTOATE DEIMINASE-RELATED"/>
    <property type="match status" value="1"/>
</dbReference>
<dbReference type="EMBL" id="JACHIW010000001">
    <property type="protein sequence ID" value="MBB5155217.1"/>
    <property type="molecule type" value="Genomic_DNA"/>
</dbReference>
<dbReference type="EC" id="3.5.1.87" evidence="5"/>
<dbReference type="InterPro" id="IPR002933">
    <property type="entry name" value="Peptidase_M20"/>
</dbReference>
<keyword evidence="3" id="KW-0479">Metal-binding</keyword>
<feature type="binding site" evidence="3">
    <location>
        <position position="86"/>
    </location>
    <ligand>
        <name>Zn(2+)</name>
        <dbReference type="ChEBI" id="CHEBI:29105"/>
        <label>2</label>
    </ligand>
</feature>
<keyword evidence="3" id="KW-0862">Zinc</keyword>
<feature type="binding site" evidence="4">
    <location>
        <position position="211"/>
    </location>
    <ligand>
        <name>allantoate</name>
        <dbReference type="ChEBI" id="CHEBI:17536"/>
    </ligand>
</feature>